<organism evidence="1 2">
    <name type="scientific">Seminavis robusta</name>
    <dbReference type="NCBI Taxonomy" id="568900"/>
    <lineage>
        <taxon>Eukaryota</taxon>
        <taxon>Sar</taxon>
        <taxon>Stramenopiles</taxon>
        <taxon>Ochrophyta</taxon>
        <taxon>Bacillariophyta</taxon>
        <taxon>Bacillariophyceae</taxon>
        <taxon>Bacillariophycidae</taxon>
        <taxon>Naviculales</taxon>
        <taxon>Naviculaceae</taxon>
        <taxon>Seminavis</taxon>
    </lineage>
</organism>
<sequence length="423" mass="47756">MARDFFTPVDLRFYPRRITAILNNLHRSQPDGISIVMCWHQLEAIGAPRNAEDAAVRASLQRDFDEILTTVASLPSLQKVKLSLSPKDGRGIRVHTAEVVARLLNRFPKKIKSLTFTEAILEGTFSDFVEALSYQESLTTIRLQNVSPTPTDQSQGVPALLSAAASLPRLEHFEFSSGPLTFIADNPSAIADALGSLGRSPTLTHLDLNGCCSYRNCDILIPLIQALGDSEFRLVTLNLGGCTPGYKKARLYQSVGHMLQANDTLQLLSLPYTREDDTCILPVIHSLKANRSLKGLEFVENDREDQVRLGEGVCTSLHGVLREYNYTLRMIVFPDLSNYKSFLSCEFYLRLNREKELRLLRNPNHPSTREDWVRALLEHKFHLSTVYFFLRMNPLLVANPTCAAFSNVEDHDVSHRLKRRKFE</sequence>
<name>A0A9N8DI38_9STRA</name>
<dbReference type="Gene3D" id="3.80.10.10">
    <property type="entry name" value="Ribonuclease Inhibitor"/>
    <property type="match status" value="1"/>
</dbReference>
<reference evidence="1" key="1">
    <citation type="submission" date="2020-06" db="EMBL/GenBank/DDBJ databases">
        <authorList>
            <consortium name="Plant Systems Biology data submission"/>
        </authorList>
    </citation>
    <scope>NUCLEOTIDE SEQUENCE</scope>
    <source>
        <strain evidence="1">D6</strain>
    </source>
</reference>
<dbReference type="InterPro" id="IPR032675">
    <property type="entry name" value="LRR_dom_sf"/>
</dbReference>
<dbReference type="EMBL" id="CAICTM010000163">
    <property type="protein sequence ID" value="CAB9503388.1"/>
    <property type="molecule type" value="Genomic_DNA"/>
</dbReference>
<proteinExistence type="predicted"/>
<dbReference type="AlphaFoldDB" id="A0A9N8DI38"/>
<evidence type="ECO:0000313" key="1">
    <source>
        <dbReference type="EMBL" id="CAB9503388.1"/>
    </source>
</evidence>
<comment type="caution">
    <text evidence="1">The sequence shown here is derived from an EMBL/GenBank/DDBJ whole genome shotgun (WGS) entry which is preliminary data.</text>
</comment>
<gene>
    <name evidence="1" type="ORF">SEMRO_164_G073520.1</name>
</gene>
<accession>A0A9N8DI38</accession>
<evidence type="ECO:0000313" key="2">
    <source>
        <dbReference type="Proteomes" id="UP001153069"/>
    </source>
</evidence>
<protein>
    <submittedName>
        <fullName evidence="1">Uncharacterized protein</fullName>
    </submittedName>
</protein>
<keyword evidence="2" id="KW-1185">Reference proteome</keyword>
<dbReference type="Proteomes" id="UP001153069">
    <property type="component" value="Unassembled WGS sequence"/>
</dbReference>
<dbReference type="SUPFAM" id="SSF52047">
    <property type="entry name" value="RNI-like"/>
    <property type="match status" value="1"/>
</dbReference>